<comment type="caution">
    <text evidence="2">The sequence shown here is derived from an EMBL/GenBank/DDBJ whole genome shotgun (WGS) entry which is preliminary data.</text>
</comment>
<evidence type="ECO:0000313" key="3">
    <source>
        <dbReference type="Proteomes" id="UP001558613"/>
    </source>
</evidence>
<sequence>MPPKTIKPAQHSKPSGQMEDESKVLDSKKLAEVQSEDNATTNYNILHAVQSLRDDCSRQFTDMMDDGCYNQTYCHKHKE</sequence>
<keyword evidence="3" id="KW-1185">Reference proteome</keyword>
<feature type="region of interest" description="Disordered" evidence="1">
    <location>
        <begin position="1"/>
        <end position="26"/>
    </location>
</feature>
<organism evidence="2 3">
    <name type="scientific">Cirrhinus molitorella</name>
    <name type="common">mud carp</name>
    <dbReference type="NCBI Taxonomy" id="172907"/>
    <lineage>
        <taxon>Eukaryota</taxon>
        <taxon>Metazoa</taxon>
        <taxon>Chordata</taxon>
        <taxon>Craniata</taxon>
        <taxon>Vertebrata</taxon>
        <taxon>Euteleostomi</taxon>
        <taxon>Actinopterygii</taxon>
        <taxon>Neopterygii</taxon>
        <taxon>Teleostei</taxon>
        <taxon>Ostariophysi</taxon>
        <taxon>Cypriniformes</taxon>
        <taxon>Cyprinidae</taxon>
        <taxon>Labeoninae</taxon>
        <taxon>Labeonini</taxon>
        <taxon>Cirrhinus</taxon>
    </lineage>
</organism>
<name>A0ABR3M083_9TELE</name>
<gene>
    <name evidence="2" type="ORF">QQF64_011224</name>
</gene>
<protein>
    <submittedName>
        <fullName evidence="2">Uncharacterized protein</fullName>
    </submittedName>
</protein>
<dbReference type="Proteomes" id="UP001558613">
    <property type="component" value="Unassembled WGS sequence"/>
</dbReference>
<accession>A0ABR3M083</accession>
<evidence type="ECO:0000313" key="2">
    <source>
        <dbReference type="EMBL" id="KAL1257980.1"/>
    </source>
</evidence>
<dbReference type="EMBL" id="JAYMGO010000017">
    <property type="protein sequence ID" value="KAL1257980.1"/>
    <property type="molecule type" value="Genomic_DNA"/>
</dbReference>
<proteinExistence type="predicted"/>
<evidence type="ECO:0000256" key="1">
    <source>
        <dbReference type="SAM" id="MobiDB-lite"/>
    </source>
</evidence>
<reference evidence="2 3" key="1">
    <citation type="submission" date="2023-09" db="EMBL/GenBank/DDBJ databases">
        <authorList>
            <person name="Wang M."/>
        </authorList>
    </citation>
    <scope>NUCLEOTIDE SEQUENCE [LARGE SCALE GENOMIC DNA]</scope>
    <source>
        <strain evidence="2">GT-2023</strain>
        <tissue evidence="2">Liver</tissue>
    </source>
</reference>